<evidence type="ECO:0000256" key="1">
    <source>
        <dbReference type="SAM" id="MobiDB-lite"/>
    </source>
</evidence>
<protein>
    <submittedName>
        <fullName evidence="2">Uncharacterized protein</fullName>
    </submittedName>
</protein>
<sequence length="66" mass="7332">MRRDYLKLKLNDPGTGSVTGGHGSDSDDESSDRSNRRPRSCAEDVKMIPVAITAQVDIKCFYPSTW</sequence>
<organism evidence="2 3">
    <name type="scientific">Iphiclides podalirius</name>
    <name type="common">scarce swallowtail</name>
    <dbReference type="NCBI Taxonomy" id="110791"/>
    <lineage>
        <taxon>Eukaryota</taxon>
        <taxon>Metazoa</taxon>
        <taxon>Ecdysozoa</taxon>
        <taxon>Arthropoda</taxon>
        <taxon>Hexapoda</taxon>
        <taxon>Insecta</taxon>
        <taxon>Pterygota</taxon>
        <taxon>Neoptera</taxon>
        <taxon>Endopterygota</taxon>
        <taxon>Lepidoptera</taxon>
        <taxon>Glossata</taxon>
        <taxon>Ditrysia</taxon>
        <taxon>Papilionoidea</taxon>
        <taxon>Papilionidae</taxon>
        <taxon>Papilioninae</taxon>
        <taxon>Iphiclides</taxon>
    </lineage>
</organism>
<reference evidence="2" key="1">
    <citation type="submission" date="2022-03" db="EMBL/GenBank/DDBJ databases">
        <authorList>
            <person name="Martin H S."/>
        </authorList>
    </citation>
    <scope>NUCLEOTIDE SEQUENCE</scope>
</reference>
<proteinExistence type="predicted"/>
<feature type="non-terminal residue" evidence="2">
    <location>
        <position position="66"/>
    </location>
</feature>
<dbReference type="EMBL" id="OW152833">
    <property type="protein sequence ID" value="CAH2054779.1"/>
    <property type="molecule type" value="Genomic_DNA"/>
</dbReference>
<name>A0ABN8ICW9_9NEOP</name>
<feature type="compositionally biased region" description="Basic and acidic residues" evidence="1">
    <location>
        <begin position="1"/>
        <end position="10"/>
    </location>
</feature>
<keyword evidence="3" id="KW-1185">Reference proteome</keyword>
<evidence type="ECO:0000313" key="3">
    <source>
        <dbReference type="Proteomes" id="UP000837857"/>
    </source>
</evidence>
<feature type="compositionally biased region" description="Basic and acidic residues" evidence="1">
    <location>
        <begin position="31"/>
        <end position="42"/>
    </location>
</feature>
<accession>A0ABN8ICW9</accession>
<dbReference type="Proteomes" id="UP000837857">
    <property type="component" value="Chromosome 21"/>
</dbReference>
<gene>
    <name evidence="2" type="ORF">IPOD504_LOCUS8780</name>
</gene>
<evidence type="ECO:0000313" key="2">
    <source>
        <dbReference type="EMBL" id="CAH2054779.1"/>
    </source>
</evidence>
<feature type="region of interest" description="Disordered" evidence="1">
    <location>
        <begin position="1"/>
        <end position="42"/>
    </location>
</feature>